<dbReference type="EMBL" id="KV448647">
    <property type="protein sequence ID" value="OAX34175.1"/>
    <property type="molecule type" value="Genomic_DNA"/>
</dbReference>
<accession>A0A1B7MNJ3</accession>
<dbReference type="Gene3D" id="1.10.510.10">
    <property type="entry name" value="Transferase(Phosphotransferase) domain 1"/>
    <property type="match status" value="1"/>
</dbReference>
<dbReference type="AlphaFoldDB" id="A0A1B7MNJ3"/>
<dbReference type="OrthoDB" id="1924919at2759"/>
<keyword evidence="2" id="KW-1185">Reference proteome</keyword>
<name>A0A1B7MNJ3_9AGAM</name>
<evidence type="ECO:0008006" key="3">
    <source>
        <dbReference type="Google" id="ProtNLM"/>
    </source>
</evidence>
<dbReference type="InParanoid" id="A0A1B7MNJ3"/>
<sequence>MTTGFGVLPSFVHPWMSGGSLHDFIQREPKLSAQKKLDILYQVADVHNEGIVHGNLTGAVYGSQISVVL</sequence>
<reference evidence="1 2" key="1">
    <citation type="submission" date="2016-06" db="EMBL/GenBank/DDBJ databases">
        <title>Comparative genomics of the ectomycorrhizal sister species Rhizopogon vinicolor and Rhizopogon vesiculosus (Basidiomycota: Boletales) reveals a divergence of the mating type B locus.</title>
        <authorList>
            <consortium name="DOE Joint Genome Institute"/>
            <person name="Mujic A.B."/>
            <person name="Kuo A."/>
            <person name="Tritt A."/>
            <person name="Lipzen A."/>
            <person name="Chen C."/>
            <person name="Johnson J."/>
            <person name="Sharma A."/>
            <person name="Barry K."/>
            <person name="Grigoriev I.V."/>
            <person name="Spatafora J.W."/>
        </authorList>
    </citation>
    <scope>NUCLEOTIDE SEQUENCE [LARGE SCALE GENOMIC DNA]</scope>
    <source>
        <strain evidence="1 2">AM-OR11-026</strain>
    </source>
</reference>
<proteinExistence type="predicted"/>
<gene>
    <name evidence="1" type="ORF">K503DRAFT_465701</name>
</gene>
<organism evidence="1 2">
    <name type="scientific">Rhizopogon vinicolor AM-OR11-026</name>
    <dbReference type="NCBI Taxonomy" id="1314800"/>
    <lineage>
        <taxon>Eukaryota</taxon>
        <taxon>Fungi</taxon>
        <taxon>Dikarya</taxon>
        <taxon>Basidiomycota</taxon>
        <taxon>Agaricomycotina</taxon>
        <taxon>Agaricomycetes</taxon>
        <taxon>Agaricomycetidae</taxon>
        <taxon>Boletales</taxon>
        <taxon>Suillineae</taxon>
        <taxon>Rhizopogonaceae</taxon>
        <taxon>Rhizopogon</taxon>
    </lineage>
</organism>
<dbReference type="Proteomes" id="UP000092154">
    <property type="component" value="Unassembled WGS sequence"/>
</dbReference>
<dbReference type="InterPro" id="IPR011009">
    <property type="entry name" value="Kinase-like_dom_sf"/>
</dbReference>
<evidence type="ECO:0000313" key="2">
    <source>
        <dbReference type="Proteomes" id="UP000092154"/>
    </source>
</evidence>
<dbReference type="SUPFAM" id="SSF56112">
    <property type="entry name" value="Protein kinase-like (PK-like)"/>
    <property type="match status" value="1"/>
</dbReference>
<evidence type="ECO:0000313" key="1">
    <source>
        <dbReference type="EMBL" id="OAX34175.1"/>
    </source>
</evidence>
<protein>
    <recommendedName>
        <fullName evidence="3">Protein kinase domain-containing protein</fullName>
    </recommendedName>
</protein>